<reference evidence="1 2" key="1">
    <citation type="journal article" date="2014" name="Genome Announc.">
        <title>Draft Genome Sequence of Propane- and Butane-Oxidizing Actinobacterium Rhodococcus ruber IEGM 231.</title>
        <authorList>
            <person name="Ivshina I.B."/>
            <person name="Kuyukina M.S."/>
            <person name="Krivoruchko A.V."/>
            <person name="Barbe V."/>
            <person name="Fischer C."/>
        </authorList>
    </citation>
    <scope>NUCLEOTIDE SEQUENCE [LARGE SCALE GENOMIC DNA]</scope>
</reference>
<dbReference type="EMBL" id="CCSD01000054">
    <property type="protein sequence ID" value="CDZ88791.1"/>
    <property type="molecule type" value="Genomic_DNA"/>
</dbReference>
<dbReference type="KEGG" id="rrz:CS378_01735"/>
<evidence type="ECO:0000313" key="2">
    <source>
        <dbReference type="Proteomes" id="UP000042997"/>
    </source>
</evidence>
<gene>
    <name evidence="1" type="ORF">RHRU231_430169</name>
</gene>
<dbReference type="RefSeq" id="WP_010592643.1">
    <property type="nucleotide sequence ID" value="NZ_CP023714.1"/>
</dbReference>
<proteinExistence type="predicted"/>
<dbReference type="eggNOG" id="ENOG5033X67">
    <property type="taxonomic scope" value="Bacteria"/>
</dbReference>
<sequence>MTAGGPDEGRTPGDGAGNDGRDPMDEVRADLEAAERKIAGEIDPGARALVVAVGVLVLLGSFSLPHAGAANGWEVLSFAPDATAESIALPSRIFVWLALVFGSIFAILALVTRRWVLAWLALAGSAVSIVFGMLSIWTRQTLPVGDPGAGPGIGLILGWFAVMVLTFHWAKVVWTRTALQLAAEAELRDAAARDENKGLLDD</sequence>
<dbReference type="Proteomes" id="UP000042997">
    <property type="component" value="Unassembled WGS sequence"/>
</dbReference>
<accession>A0A098BM46</accession>
<name>A0A098BM46_9NOCA</name>
<dbReference type="OrthoDB" id="4773013at2"/>
<protein>
    <submittedName>
        <fullName evidence="1">Putative integral membrane protein</fullName>
    </submittedName>
</protein>
<organism evidence="1 2">
    <name type="scientific">Rhodococcus ruber</name>
    <dbReference type="NCBI Taxonomy" id="1830"/>
    <lineage>
        <taxon>Bacteria</taxon>
        <taxon>Bacillati</taxon>
        <taxon>Actinomycetota</taxon>
        <taxon>Actinomycetes</taxon>
        <taxon>Mycobacteriales</taxon>
        <taxon>Nocardiaceae</taxon>
        <taxon>Rhodococcus</taxon>
    </lineage>
</organism>
<dbReference type="AlphaFoldDB" id="A0A098BM46"/>
<evidence type="ECO:0000313" key="1">
    <source>
        <dbReference type="EMBL" id="CDZ88791.1"/>
    </source>
</evidence>